<dbReference type="STRING" id="234267.Acid_4834"/>
<dbReference type="PANTHER" id="PTHR30627">
    <property type="entry name" value="PEPTIDOGLYCAN D,D-TRANSPEPTIDASE"/>
    <property type="match status" value="1"/>
</dbReference>
<dbReference type="PANTHER" id="PTHR30627:SF6">
    <property type="entry name" value="BETA-LACTAMASE YBXI-RELATED"/>
    <property type="match status" value="1"/>
</dbReference>
<reference evidence="9" key="1">
    <citation type="submission" date="2006-10" db="EMBL/GenBank/DDBJ databases">
        <title>Complete sequence of Solibacter usitatus Ellin6076.</title>
        <authorList>
            <consortium name="US DOE Joint Genome Institute"/>
            <person name="Copeland A."/>
            <person name="Lucas S."/>
            <person name="Lapidus A."/>
            <person name="Barry K."/>
            <person name="Detter J.C."/>
            <person name="Glavina del Rio T."/>
            <person name="Hammon N."/>
            <person name="Israni S."/>
            <person name="Dalin E."/>
            <person name="Tice H."/>
            <person name="Pitluck S."/>
            <person name="Thompson L.S."/>
            <person name="Brettin T."/>
            <person name="Bruce D."/>
            <person name="Han C."/>
            <person name="Tapia R."/>
            <person name="Gilna P."/>
            <person name="Schmutz J."/>
            <person name="Larimer F."/>
            <person name="Land M."/>
            <person name="Hauser L."/>
            <person name="Kyrpides N."/>
            <person name="Mikhailova N."/>
            <person name="Janssen P.H."/>
            <person name="Kuske C.R."/>
            <person name="Richardson P."/>
        </authorList>
    </citation>
    <scope>NUCLEOTIDE SEQUENCE</scope>
    <source>
        <strain evidence="9">Ellin6076</strain>
    </source>
</reference>
<dbReference type="InterPro" id="IPR012338">
    <property type="entry name" value="Beta-lactam/transpept-like"/>
</dbReference>
<accession>Q01X22</accession>
<evidence type="ECO:0000256" key="2">
    <source>
        <dbReference type="ARBA" id="ARBA00007898"/>
    </source>
</evidence>
<dbReference type="Pfam" id="PF00905">
    <property type="entry name" value="Transpeptidase"/>
    <property type="match status" value="1"/>
</dbReference>
<name>Q01X22_SOLUE</name>
<dbReference type="GO" id="GO:0071555">
    <property type="term" value="P:cell wall organization"/>
    <property type="evidence" value="ECO:0007669"/>
    <property type="project" value="TreeGrafter"/>
</dbReference>
<comment type="catalytic activity">
    <reaction evidence="1">
        <text>a beta-lactam + H2O = a substituted beta-amino acid</text>
        <dbReference type="Rhea" id="RHEA:20401"/>
        <dbReference type="ChEBI" id="CHEBI:15377"/>
        <dbReference type="ChEBI" id="CHEBI:35627"/>
        <dbReference type="ChEBI" id="CHEBI:140347"/>
        <dbReference type="EC" id="3.5.2.6"/>
    </reaction>
</comment>
<dbReference type="InterPro" id="IPR001460">
    <property type="entry name" value="PCN-bd_Tpept"/>
</dbReference>
<keyword evidence="7" id="KW-0472">Membrane</keyword>
<dbReference type="InterPro" id="IPR050515">
    <property type="entry name" value="Beta-lactam/transpept"/>
</dbReference>
<dbReference type="GO" id="GO:0005886">
    <property type="term" value="C:plasma membrane"/>
    <property type="evidence" value="ECO:0007669"/>
    <property type="project" value="TreeGrafter"/>
</dbReference>
<evidence type="ECO:0000259" key="8">
    <source>
        <dbReference type="Pfam" id="PF00905"/>
    </source>
</evidence>
<keyword evidence="4" id="KW-0732">Signal</keyword>
<evidence type="ECO:0000313" key="9">
    <source>
        <dbReference type="EMBL" id="ABJ85793.1"/>
    </source>
</evidence>
<dbReference type="AlphaFoldDB" id="Q01X22"/>
<organism evidence="9">
    <name type="scientific">Solibacter usitatus (strain Ellin6076)</name>
    <dbReference type="NCBI Taxonomy" id="234267"/>
    <lineage>
        <taxon>Bacteria</taxon>
        <taxon>Pseudomonadati</taxon>
        <taxon>Acidobacteriota</taxon>
        <taxon>Terriglobia</taxon>
        <taxon>Bryobacterales</taxon>
        <taxon>Solibacteraceae</taxon>
        <taxon>Candidatus Solibacter</taxon>
    </lineage>
</organism>
<dbReference type="GO" id="GO:0008658">
    <property type="term" value="F:penicillin binding"/>
    <property type="evidence" value="ECO:0007669"/>
    <property type="project" value="InterPro"/>
</dbReference>
<dbReference type="KEGG" id="sus:Acid_4834"/>
<comment type="similarity">
    <text evidence="2">Belongs to the class-D beta-lactamase family.</text>
</comment>
<keyword evidence="7" id="KW-0812">Transmembrane</keyword>
<keyword evidence="7" id="KW-1133">Transmembrane helix</keyword>
<proteinExistence type="inferred from homology"/>
<evidence type="ECO:0000256" key="6">
    <source>
        <dbReference type="ARBA" id="ARBA00023251"/>
    </source>
</evidence>
<keyword evidence="6" id="KW-0046">Antibiotic resistance</keyword>
<evidence type="ECO:0000256" key="4">
    <source>
        <dbReference type="ARBA" id="ARBA00022729"/>
    </source>
</evidence>
<evidence type="ECO:0000256" key="1">
    <source>
        <dbReference type="ARBA" id="ARBA00001526"/>
    </source>
</evidence>
<dbReference type="HOGENOM" id="CLU_043146_0_0_0"/>
<sequence>MNRSPLPPAHRSITFLIVLHLIASLGISGTVPPKKRHRKTSTVHKAATVKPRPKAMAATATPHVAVRRVAASAQRQAVGPHPVAVAAPIIAGGPWTSPTFADSTDGDNIDGEDLDIRRAAVDALGQYNGSVVVVDPSNGRVLTMVNQKVALSTGFQPCSTVKVSVALAALSEKVIEPSTKYRLGGMKMDLTYALAHSNNYYFATLGTKLGFERVSYYSRLFGYGEKAGLNIAGEQPGRYPTAPPKNGGVGMLTSFGEEIQQTPLQLAALMSSIANGGTLYYLQYPKSQTEVQNFVPRVKRRLDIAGVIPQVKPGMRGAVEFGTAHRAREDGPIAGKTGTCSENHTHLGWFGAFNDAGDRKLVVVVLLTGGRPAIGPLAAGIAGDVYRRLGEKNYFHTASDAMTPASLVSRQICCSK</sequence>
<dbReference type="InParanoid" id="Q01X22"/>
<gene>
    <name evidence="9" type="ordered locus">Acid_4834</name>
</gene>
<dbReference type="SUPFAM" id="SSF56601">
    <property type="entry name" value="beta-lactamase/transpeptidase-like"/>
    <property type="match status" value="1"/>
</dbReference>
<protein>
    <recommendedName>
        <fullName evidence="3">beta-lactamase</fullName>
        <ecNumber evidence="3">3.5.2.6</ecNumber>
    </recommendedName>
</protein>
<dbReference type="GO" id="GO:0008800">
    <property type="term" value="F:beta-lactamase activity"/>
    <property type="evidence" value="ECO:0007669"/>
    <property type="project" value="UniProtKB-EC"/>
</dbReference>
<feature type="domain" description="Penicillin-binding protein transpeptidase" evidence="8">
    <location>
        <begin position="129"/>
        <end position="384"/>
    </location>
</feature>
<dbReference type="EC" id="3.5.2.6" evidence="3"/>
<dbReference type="GO" id="GO:0046677">
    <property type="term" value="P:response to antibiotic"/>
    <property type="evidence" value="ECO:0007669"/>
    <property type="project" value="UniProtKB-KW"/>
</dbReference>
<keyword evidence="5" id="KW-0378">Hydrolase</keyword>
<feature type="transmembrane region" description="Helical" evidence="7">
    <location>
        <begin position="12"/>
        <end position="31"/>
    </location>
</feature>
<dbReference type="eggNOG" id="COG0768">
    <property type="taxonomic scope" value="Bacteria"/>
</dbReference>
<evidence type="ECO:0000256" key="5">
    <source>
        <dbReference type="ARBA" id="ARBA00022801"/>
    </source>
</evidence>
<evidence type="ECO:0000256" key="7">
    <source>
        <dbReference type="SAM" id="Phobius"/>
    </source>
</evidence>
<dbReference type="EMBL" id="CP000473">
    <property type="protein sequence ID" value="ABJ85793.1"/>
    <property type="molecule type" value="Genomic_DNA"/>
</dbReference>
<evidence type="ECO:0000256" key="3">
    <source>
        <dbReference type="ARBA" id="ARBA00012865"/>
    </source>
</evidence>
<dbReference type="Gene3D" id="3.40.710.10">
    <property type="entry name" value="DD-peptidase/beta-lactamase superfamily"/>
    <property type="match status" value="1"/>
</dbReference>